<keyword evidence="3" id="KW-1185">Reference proteome</keyword>
<accession>A0A9X4M233</accession>
<dbReference type="EMBL" id="JANRHA010000007">
    <property type="protein sequence ID" value="MDG3015419.1"/>
    <property type="molecule type" value="Genomic_DNA"/>
</dbReference>
<protein>
    <submittedName>
        <fullName evidence="2">MarR family transcriptional regulator</fullName>
    </submittedName>
</protein>
<feature type="domain" description="HTH marR-type" evidence="1">
    <location>
        <begin position="24"/>
        <end position="124"/>
    </location>
</feature>
<dbReference type="SUPFAM" id="SSF46785">
    <property type="entry name" value="Winged helix' DNA-binding domain"/>
    <property type="match status" value="1"/>
</dbReference>
<evidence type="ECO:0000259" key="1">
    <source>
        <dbReference type="SMART" id="SM00347"/>
    </source>
</evidence>
<reference evidence="2" key="1">
    <citation type="submission" date="2022-08" db="EMBL/GenBank/DDBJ databases">
        <title>Genome analysis of Corynebacteriales strain.</title>
        <authorList>
            <person name="Lee S.D."/>
        </authorList>
    </citation>
    <scope>NUCLEOTIDE SEQUENCE</scope>
    <source>
        <strain evidence="2">D3-21</strain>
    </source>
</reference>
<dbReference type="Pfam" id="PF01047">
    <property type="entry name" value="MarR"/>
    <property type="match status" value="1"/>
</dbReference>
<dbReference type="InterPro" id="IPR036388">
    <property type="entry name" value="WH-like_DNA-bd_sf"/>
</dbReference>
<dbReference type="PANTHER" id="PTHR39515:SF2">
    <property type="entry name" value="HTH-TYPE TRANSCRIPTIONAL REGULATOR RV0880"/>
    <property type="match status" value="1"/>
</dbReference>
<name>A0A9X4M233_9ACTN</name>
<dbReference type="Gene3D" id="1.10.10.10">
    <property type="entry name" value="Winged helix-like DNA-binding domain superfamily/Winged helix DNA-binding domain"/>
    <property type="match status" value="1"/>
</dbReference>
<proteinExistence type="predicted"/>
<dbReference type="PANTHER" id="PTHR39515">
    <property type="entry name" value="CONSERVED PROTEIN"/>
    <property type="match status" value="1"/>
</dbReference>
<evidence type="ECO:0000313" key="2">
    <source>
        <dbReference type="EMBL" id="MDG3015419.1"/>
    </source>
</evidence>
<comment type="caution">
    <text evidence="2">The sequence shown here is derived from an EMBL/GenBank/DDBJ whole genome shotgun (WGS) entry which is preliminary data.</text>
</comment>
<evidence type="ECO:0000313" key="3">
    <source>
        <dbReference type="Proteomes" id="UP001152755"/>
    </source>
</evidence>
<gene>
    <name evidence="2" type="ORF">NVS88_12745</name>
</gene>
<dbReference type="GO" id="GO:0003700">
    <property type="term" value="F:DNA-binding transcription factor activity"/>
    <property type="evidence" value="ECO:0007669"/>
    <property type="project" value="InterPro"/>
</dbReference>
<dbReference type="AlphaFoldDB" id="A0A9X4M233"/>
<sequence>MVELVAGIEYELTLLSRHYIRARMHSQDQHLDRSAYVILGRLELEGLMSLKELATALRLDISTVNRQVGALVRHKLVDRVPDPDGGLARKIRATDEGLAALRLDRRASRAGIARVVDGWNRADLDRLRDGLLQFNTGIEALEGNIWPRPDEPPVP</sequence>
<dbReference type="SMART" id="SM00347">
    <property type="entry name" value="HTH_MARR"/>
    <property type="match status" value="1"/>
</dbReference>
<dbReference type="Proteomes" id="UP001152755">
    <property type="component" value="Unassembled WGS sequence"/>
</dbReference>
<dbReference type="RefSeq" id="WP_277835770.1">
    <property type="nucleotide sequence ID" value="NZ_JAAIVF010000009.1"/>
</dbReference>
<organism evidence="2 3">
    <name type="scientific">Speluncibacter jeojiensis</name>
    <dbReference type="NCBI Taxonomy" id="2710754"/>
    <lineage>
        <taxon>Bacteria</taxon>
        <taxon>Bacillati</taxon>
        <taxon>Actinomycetota</taxon>
        <taxon>Actinomycetes</taxon>
        <taxon>Mycobacteriales</taxon>
        <taxon>Speluncibacteraceae</taxon>
        <taxon>Speluncibacter</taxon>
    </lineage>
</organism>
<dbReference type="InterPro" id="IPR000835">
    <property type="entry name" value="HTH_MarR-typ"/>
</dbReference>
<dbReference type="InterPro" id="IPR052526">
    <property type="entry name" value="HTH-type_Bedaq_tolerance"/>
</dbReference>
<dbReference type="InterPro" id="IPR036390">
    <property type="entry name" value="WH_DNA-bd_sf"/>
</dbReference>